<evidence type="ECO:0000256" key="6">
    <source>
        <dbReference type="SAM" id="SignalP"/>
    </source>
</evidence>
<evidence type="ECO:0000256" key="5">
    <source>
        <dbReference type="ARBA" id="ARBA00023237"/>
    </source>
</evidence>
<accession>A0A3E1P7W0</accession>
<keyword evidence="5" id="KW-0998">Cell outer membrane</keyword>
<gene>
    <name evidence="9" type="ORF">DXN04_01870</name>
</gene>
<reference evidence="9 10" key="1">
    <citation type="submission" date="2018-08" db="EMBL/GenBank/DDBJ databases">
        <title>Chitinophaga sp. K20C18050901, a novel bacterium isolated from forest soil.</title>
        <authorList>
            <person name="Wang C."/>
        </authorList>
    </citation>
    <scope>NUCLEOTIDE SEQUENCE [LARGE SCALE GENOMIC DNA]</scope>
    <source>
        <strain evidence="9 10">K20C18050901</strain>
    </source>
</reference>
<keyword evidence="10" id="KW-1185">Reference proteome</keyword>
<name>A0A3E1P7W0_9BACT</name>
<feature type="chain" id="PRO_5017804621" evidence="6">
    <location>
        <begin position="25"/>
        <end position="459"/>
    </location>
</feature>
<dbReference type="Proteomes" id="UP000261174">
    <property type="component" value="Unassembled WGS sequence"/>
</dbReference>
<protein>
    <submittedName>
        <fullName evidence="9">RagB/SusD family nutrient uptake outer membrane protein</fullName>
    </submittedName>
</protein>
<feature type="signal peptide" evidence="6">
    <location>
        <begin position="1"/>
        <end position="24"/>
    </location>
</feature>
<evidence type="ECO:0000313" key="9">
    <source>
        <dbReference type="EMBL" id="RFM36276.1"/>
    </source>
</evidence>
<dbReference type="AlphaFoldDB" id="A0A3E1P7W0"/>
<dbReference type="PROSITE" id="PS51257">
    <property type="entry name" value="PROKAR_LIPOPROTEIN"/>
    <property type="match status" value="1"/>
</dbReference>
<comment type="subcellular location">
    <subcellularLocation>
        <location evidence="1">Cell outer membrane</location>
    </subcellularLocation>
</comment>
<evidence type="ECO:0000256" key="1">
    <source>
        <dbReference type="ARBA" id="ARBA00004442"/>
    </source>
</evidence>
<evidence type="ECO:0000313" key="10">
    <source>
        <dbReference type="Proteomes" id="UP000261174"/>
    </source>
</evidence>
<dbReference type="OrthoDB" id="625727at2"/>
<dbReference type="Pfam" id="PF14322">
    <property type="entry name" value="SusD-like_3"/>
    <property type="match status" value="1"/>
</dbReference>
<keyword evidence="4" id="KW-0472">Membrane</keyword>
<comment type="similarity">
    <text evidence="2">Belongs to the SusD family.</text>
</comment>
<evidence type="ECO:0000259" key="7">
    <source>
        <dbReference type="Pfam" id="PF07980"/>
    </source>
</evidence>
<comment type="caution">
    <text evidence="9">The sequence shown here is derived from an EMBL/GenBank/DDBJ whole genome shotgun (WGS) entry which is preliminary data.</text>
</comment>
<sequence>MKKNRSIYMIAAAALFAMSCNKLVDIPAHPIDQISESTVFSDSSGIISAVAGVYSNFKANSAGGSLGATMVTVNTGQAADELTYAYSSTYVNNAYLGDDGSALTLWNSAYSNLYQMNACIAGIGGTSAISDSLKRALVAEMKFDRAFYYFQMVNLFGGVPLITSTDYNKTAQQGRASVDEVYQLIQADLAEARAVLKEDYPSTAGTKFRPNLYTAMALSAKVFLYRQQWDSAALMVNQILASGNYALATTPSTVFLQSSDEVIWNLPGSNVSTSNFQTGEGYTLLPSSIYSAPAYQVNRILVNAYEANDLRKASWITQTTLYGSTYNYPSKYKNRVLNAPTTEAYVMFRLADMYLVLAEAQAHLGNYSDAITNLNTVRSRAGLGGYEGTNDDLLAAIYHERQVEMAFEWGNRWYDLKRTGRIDAVLGAEKSNWKPTAALMPIPATQIQANPNLIQNDGY</sequence>
<evidence type="ECO:0000259" key="8">
    <source>
        <dbReference type="Pfam" id="PF14322"/>
    </source>
</evidence>
<organism evidence="9 10">
    <name type="scientific">Chitinophaga silvisoli</name>
    <dbReference type="NCBI Taxonomy" id="2291814"/>
    <lineage>
        <taxon>Bacteria</taxon>
        <taxon>Pseudomonadati</taxon>
        <taxon>Bacteroidota</taxon>
        <taxon>Chitinophagia</taxon>
        <taxon>Chitinophagales</taxon>
        <taxon>Chitinophagaceae</taxon>
        <taxon>Chitinophaga</taxon>
    </lineage>
</organism>
<dbReference type="RefSeq" id="WP_116851603.1">
    <property type="nucleotide sequence ID" value="NZ_QTJV01000001.1"/>
</dbReference>
<dbReference type="InterPro" id="IPR033985">
    <property type="entry name" value="SusD-like_N"/>
</dbReference>
<dbReference type="Pfam" id="PF07980">
    <property type="entry name" value="SusD_RagB"/>
    <property type="match status" value="1"/>
</dbReference>
<dbReference type="GO" id="GO:0009279">
    <property type="term" value="C:cell outer membrane"/>
    <property type="evidence" value="ECO:0007669"/>
    <property type="project" value="UniProtKB-SubCell"/>
</dbReference>
<dbReference type="EMBL" id="QTJV01000001">
    <property type="protein sequence ID" value="RFM36276.1"/>
    <property type="molecule type" value="Genomic_DNA"/>
</dbReference>
<evidence type="ECO:0000256" key="2">
    <source>
        <dbReference type="ARBA" id="ARBA00006275"/>
    </source>
</evidence>
<dbReference type="InterPro" id="IPR011990">
    <property type="entry name" value="TPR-like_helical_dom_sf"/>
</dbReference>
<evidence type="ECO:0000256" key="4">
    <source>
        <dbReference type="ARBA" id="ARBA00023136"/>
    </source>
</evidence>
<feature type="domain" description="SusD-like N-terminal" evidence="8">
    <location>
        <begin position="43"/>
        <end position="224"/>
    </location>
</feature>
<proteinExistence type="inferred from homology"/>
<dbReference type="Gene3D" id="1.25.40.390">
    <property type="match status" value="1"/>
</dbReference>
<evidence type="ECO:0000256" key="3">
    <source>
        <dbReference type="ARBA" id="ARBA00022729"/>
    </source>
</evidence>
<keyword evidence="3 6" id="KW-0732">Signal</keyword>
<dbReference type="SUPFAM" id="SSF48452">
    <property type="entry name" value="TPR-like"/>
    <property type="match status" value="1"/>
</dbReference>
<dbReference type="InterPro" id="IPR012944">
    <property type="entry name" value="SusD_RagB_dom"/>
</dbReference>
<feature type="domain" description="RagB/SusD" evidence="7">
    <location>
        <begin position="305"/>
        <end position="459"/>
    </location>
</feature>